<evidence type="ECO:0000313" key="2">
    <source>
        <dbReference type="EMBL" id="EZA51101.1"/>
    </source>
</evidence>
<proteinExistence type="predicted"/>
<feature type="chain" id="PRO_5001545502" evidence="1">
    <location>
        <begin position="25"/>
        <end position="114"/>
    </location>
</feature>
<keyword evidence="1" id="KW-0732">Signal</keyword>
<organism evidence="2 3">
    <name type="scientific">Ooceraea biroi</name>
    <name type="common">Clonal raider ant</name>
    <name type="synonym">Cerapachys biroi</name>
    <dbReference type="NCBI Taxonomy" id="2015173"/>
    <lineage>
        <taxon>Eukaryota</taxon>
        <taxon>Metazoa</taxon>
        <taxon>Ecdysozoa</taxon>
        <taxon>Arthropoda</taxon>
        <taxon>Hexapoda</taxon>
        <taxon>Insecta</taxon>
        <taxon>Pterygota</taxon>
        <taxon>Neoptera</taxon>
        <taxon>Endopterygota</taxon>
        <taxon>Hymenoptera</taxon>
        <taxon>Apocrita</taxon>
        <taxon>Aculeata</taxon>
        <taxon>Formicoidea</taxon>
        <taxon>Formicidae</taxon>
        <taxon>Dorylinae</taxon>
        <taxon>Ooceraea</taxon>
    </lineage>
</organism>
<dbReference type="Proteomes" id="UP000053097">
    <property type="component" value="Unassembled WGS sequence"/>
</dbReference>
<keyword evidence="3" id="KW-1185">Reference proteome</keyword>
<reference evidence="2 3" key="1">
    <citation type="journal article" date="2014" name="Curr. Biol.">
        <title>The genome of the clonal raider ant Cerapachys biroi.</title>
        <authorList>
            <person name="Oxley P.R."/>
            <person name="Ji L."/>
            <person name="Fetter-Pruneda I."/>
            <person name="McKenzie S.K."/>
            <person name="Li C."/>
            <person name="Hu H."/>
            <person name="Zhang G."/>
            <person name="Kronauer D.J."/>
        </authorList>
    </citation>
    <scope>NUCLEOTIDE SEQUENCE [LARGE SCALE GENOMIC DNA]</scope>
</reference>
<gene>
    <name evidence="2" type="ORF">X777_10389</name>
</gene>
<accession>A0A026W686</accession>
<protein>
    <submittedName>
        <fullName evidence="2">Uncharacterized protein</fullName>
    </submittedName>
</protein>
<evidence type="ECO:0000256" key="1">
    <source>
        <dbReference type="SAM" id="SignalP"/>
    </source>
</evidence>
<dbReference type="EMBL" id="KK107419">
    <property type="protein sequence ID" value="EZA51101.1"/>
    <property type="molecule type" value="Genomic_DNA"/>
</dbReference>
<dbReference type="AlphaFoldDB" id="A0A026W686"/>
<evidence type="ECO:0000313" key="3">
    <source>
        <dbReference type="Proteomes" id="UP000053097"/>
    </source>
</evidence>
<sequence length="114" mass="12157">SRSGGLPAIVPLHLALVAIELVVGAANKLTLPAADLVTECGGATMLCRNLNYPLAASLTLQMAERPKMHTSAYIKYPQTFNLQSKGHALLPDVRSRDTQNDIGTSNTCLLKNTV</sequence>
<feature type="non-terminal residue" evidence="2">
    <location>
        <position position="1"/>
    </location>
</feature>
<feature type="signal peptide" evidence="1">
    <location>
        <begin position="1"/>
        <end position="24"/>
    </location>
</feature>
<name>A0A026W686_OOCBI</name>